<dbReference type="EMBL" id="PXZH01000001">
    <property type="protein sequence ID" value="RST89747.1"/>
    <property type="molecule type" value="Genomic_DNA"/>
</dbReference>
<dbReference type="GO" id="GO:0008289">
    <property type="term" value="F:lipid binding"/>
    <property type="evidence" value="ECO:0007669"/>
    <property type="project" value="UniProtKB-KW"/>
</dbReference>
<dbReference type="PANTHER" id="PTHR33434">
    <property type="entry name" value="DEGV DOMAIN-CONTAINING PROTEIN DR_1986-RELATED"/>
    <property type="match status" value="1"/>
</dbReference>
<sequence>MKKIKIVTDSSCNMDYELAEKLGIHIVSLSVMIDDIIYKDMDLTGQKFMEMMSQSHALPKTSQPPIGEFVELYDELGQDGSEVLSIHMNEILSGTVSAARQAAQITKTNVTVIDSKFTDQALAFQVVKAAEMAEAGSTMAEILAELEKVKENTLLYIGVASLDNLVKGGRISRATGILSNIFNIRVVMQLLDSELVTQAKGRGAKAFNKWFAEMKESISHLNQVKKIGLTHADGLATAEAFATSLKELFPAAEITIREANSIIATHTGSGAFAIMIYSE</sequence>
<dbReference type="NCBIfam" id="TIGR00762">
    <property type="entry name" value="DegV"/>
    <property type="match status" value="1"/>
</dbReference>
<dbReference type="SUPFAM" id="SSF82549">
    <property type="entry name" value="DAK1/DegV-like"/>
    <property type="match status" value="1"/>
</dbReference>
<dbReference type="Gene3D" id="3.40.50.10170">
    <property type="match status" value="1"/>
</dbReference>
<dbReference type="AlphaFoldDB" id="A0A3R9YKD5"/>
<dbReference type="Gene3D" id="3.30.1180.10">
    <property type="match status" value="1"/>
</dbReference>
<evidence type="ECO:0000313" key="3">
    <source>
        <dbReference type="Proteomes" id="UP000277864"/>
    </source>
</evidence>
<gene>
    <name evidence="2" type="ORF">C7P63_01325</name>
</gene>
<dbReference type="PANTHER" id="PTHR33434:SF8">
    <property type="entry name" value="DEGV DOMAIN-CONTAINING PROTEIN SPR1019"/>
    <property type="match status" value="1"/>
</dbReference>
<keyword evidence="1" id="KW-0446">Lipid-binding</keyword>
<protein>
    <submittedName>
        <fullName evidence="2">EDD domain protein</fullName>
    </submittedName>
</protein>
<reference evidence="2 3" key="1">
    <citation type="submission" date="2018-03" db="EMBL/GenBank/DDBJ databases">
        <authorList>
            <person name="Gulvik C.A."/>
        </authorList>
    </citation>
    <scope>NUCLEOTIDE SEQUENCE [LARGE SCALE GENOMIC DNA]</scope>
    <source>
        <strain evidence="2 3">JCM 31581</strain>
    </source>
</reference>
<dbReference type="OrthoDB" id="5429275at2"/>
<evidence type="ECO:0000256" key="1">
    <source>
        <dbReference type="ARBA" id="ARBA00023121"/>
    </source>
</evidence>
<accession>A0A3R9YKD5</accession>
<name>A0A3R9YKD5_9ENTE</name>
<dbReference type="InterPro" id="IPR003797">
    <property type="entry name" value="DegV"/>
</dbReference>
<proteinExistence type="predicted"/>
<dbReference type="RefSeq" id="WP_125942357.1">
    <property type="nucleotide sequence ID" value="NZ_PXZH01000001.1"/>
</dbReference>
<evidence type="ECO:0000313" key="2">
    <source>
        <dbReference type="EMBL" id="RST89747.1"/>
    </source>
</evidence>
<comment type="caution">
    <text evidence="2">The sequence shown here is derived from an EMBL/GenBank/DDBJ whole genome shotgun (WGS) entry which is preliminary data.</text>
</comment>
<organism evidence="2 3">
    <name type="scientific">Vagococcus humatus</name>
    <dbReference type="NCBI Taxonomy" id="1889241"/>
    <lineage>
        <taxon>Bacteria</taxon>
        <taxon>Bacillati</taxon>
        <taxon>Bacillota</taxon>
        <taxon>Bacilli</taxon>
        <taxon>Lactobacillales</taxon>
        <taxon>Enterococcaceae</taxon>
        <taxon>Vagococcus</taxon>
    </lineage>
</organism>
<dbReference type="InterPro" id="IPR050270">
    <property type="entry name" value="DegV_domain_contain"/>
</dbReference>
<dbReference type="InterPro" id="IPR043168">
    <property type="entry name" value="DegV_C"/>
</dbReference>
<dbReference type="Proteomes" id="UP000277864">
    <property type="component" value="Unassembled WGS sequence"/>
</dbReference>
<dbReference type="Pfam" id="PF02645">
    <property type="entry name" value="DegV"/>
    <property type="match status" value="1"/>
</dbReference>
<keyword evidence="3" id="KW-1185">Reference proteome</keyword>
<dbReference type="PROSITE" id="PS51482">
    <property type="entry name" value="DEGV"/>
    <property type="match status" value="1"/>
</dbReference>